<evidence type="ECO:0000313" key="2">
    <source>
        <dbReference type="Proteomes" id="UP001595867"/>
    </source>
</evidence>
<gene>
    <name evidence="1" type="ORF">ACFO0C_16730</name>
</gene>
<name>A0ABV8IW82_9ACTN</name>
<evidence type="ECO:0000313" key="1">
    <source>
        <dbReference type="EMBL" id="MFC4066583.1"/>
    </source>
</evidence>
<keyword evidence="2" id="KW-1185">Reference proteome</keyword>
<organism evidence="1 2">
    <name type="scientific">Actinoplanes subglobosus</name>
    <dbReference type="NCBI Taxonomy" id="1547892"/>
    <lineage>
        <taxon>Bacteria</taxon>
        <taxon>Bacillati</taxon>
        <taxon>Actinomycetota</taxon>
        <taxon>Actinomycetes</taxon>
        <taxon>Micromonosporales</taxon>
        <taxon>Micromonosporaceae</taxon>
        <taxon>Actinoplanes</taxon>
    </lineage>
</organism>
<dbReference type="Proteomes" id="UP001595867">
    <property type="component" value="Unassembled WGS sequence"/>
</dbReference>
<dbReference type="EMBL" id="JBHSBL010000015">
    <property type="protein sequence ID" value="MFC4066583.1"/>
    <property type="molecule type" value="Genomic_DNA"/>
</dbReference>
<proteinExistence type="predicted"/>
<reference evidence="2" key="1">
    <citation type="journal article" date="2019" name="Int. J. Syst. Evol. Microbiol.">
        <title>The Global Catalogue of Microorganisms (GCM) 10K type strain sequencing project: providing services to taxonomists for standard genome sequencing and annotation.</title>
        <authorList>
            <consortium name="The Broad Institute Genomics Platform"/>
            <consortium name="The Broad Institute Genome Sequencing Center for Infectious Disease"/>
            <person name="Wu L."/>
            <person name="Ma J."/>
        </authorList>
    </citation>
    <scope>NUCLEOTIDE SEQUENCE [LARGE SCALE GENOMIC DNA]</scope>
    <source>
        <strain evidence="2">TBRC 5832</strain>
    </source>
</reference>
<protein>
    <submittedName>
        <fullName evidence="1">Uncharacterized protein</fullName>
    </submittedName>
</protein>
<comment type="caution">
    <text evidence="1">The sequence shown here is derived from an EMBL/GenBank/DDBJ whole genome shotgun (WGS) entry which is preliminary data.</text>
</comment>
<sequence length="225" mass="24183">MIDRHYSWVARTGNEGGSLLVCGAEAFADWTGGVFDEDWQLDPACDQARAEVVLHPDDDEVEAGLLEFGPERRHTGLVWQMDGAGTAEIAVDADRTSLLVMRSWVGADHDGPRRHVTGSAARDHHTVGEIDLPSGRIAVVWAATPADEVIDLPAALAAGRDTPIKLDLPGLVGIGALLPIRPGRYRIGHGDHQGADGRYAPAGPATGQGDWSCRWLRLVHHTDTE</sequence>
<dbReference type="RefSeq" id="WP_378067548.1">
    <property type="nucleotide sequence ID" value="NZ_JBHSBL010000015.1"/>
</dbReference>
<accession>A0ABV8IW82</accession>